<evidence type="ECO:0000313" key="2">
    <source>
        <dbReference type="Proteomes" id="UP000887560"/>
    </source>
</evidence>
<accession>A0A915PBN5</accession>
<keyword evidence="2" id="KW-1185">Reference proteome</keyword>
<reference evidence="3" key="1">
    <citation type="submission" date="2022-11" db="UniProtKB">
        <authorList>
            <consortium name="WormBaseParasite"/>
        </authorList>
    </citation>
    <scope>IDENTIFICATION</scope>
</reference>
<dbReference type="AlphaFoldDB" id="A0A915PBN5"/>
<protein>
    <submittedName>
        <fullName evidence="3">Uncharacterized protein</fullName>
    </submittedName>
</protein>
<evidence type="ECO:0000256" key="1">
    <source>
        <dbReference type="SAM" id="SignalP"/>
    </source>
</evidence>
<dbReference type="Proteomes" id="UP000887560">
    <property type="component" value="Unplaced"/>
</dbReference>
<evidence type="ECO:0000313" key="3">
    <source>
        <dbReference type="WBParaSite" id="scf7180000424054.g12146"/>
    </source>
</evidence>
<keyword evidence="1" id="KW-0732">Signal</keyword>
<feature type="chain" id="PRO_5036674600" evidence="1">
    <location>
        <begin position="18"/>
        <end position="127"/>
    </location>
</feature>
<dbReference type="WBParaSite" id="scf7180000424054.g12146">
    <property type="protein sequence ID" value="scf7180000424054.g12146"/>
    <property type="gene ID" value="scf7180000424054.g12146"/>
</dbReference>
<sequence>MKKIFFIYIYLFLLINGQEIFKENNYNLNPSFILDEPPQNIISNKIRPYRRFILDEKPSRFAQQNYGTEMANWRKEIKKNQNNNLQFNNNLLGNNLLFRKVCNIYKEQSIGERRQNSTILDPFHQSY</sequence>
<proteinExistence type="predicted"/>
<name>A0A915PBN5_9BILA</name>
<feature type="signal peptide" evidence="1">
    <location>
        <begin position="1"/>
        <end position="17"/>
    </location>
</feature>
<organism evidence="2 3">
    <name type="scientific">Meloidogyne floridensis</name>
    <dbReference type="NCBI Taxonomy" id="298350"/>
    <lineage>
        <taxon>Eukaryota</taxon>
        <taxon>Metazoa</taxon>
        <taxon>Ecdysozoa</taxon>
        <taxon>Nematoda</taxon>
        <taxon>Chromadorea</taxon>
        <taxon>Rhabditida</taxon>
        <taxon>Tylenchina</taxon>
        <taxon>Tylenchomorpha</taxon>
        <taxon>Tylenchoidea</taxon>
        <taxon>Meloidogynidae</taxon>
        <taxon>Meloidogyninae</taxon>
        <taxon>Meloidogyne</taxon>
    </lineage>
</organism>